<gene>
    <name evidence="2" type="ORF">DFO61_2022</name>
</gene>
<dbReference type="Proteomes" id="UP000265836">
    <property type="component" value="Unassembled WGS sequence"/>
</dbReference>
<protein>
    <recommendedName>
        <fullName evidence="4">Secreted protein</fullName>
    </recommendedName>
</protein>
<evidence type="ECO:0008006" key="4">
    <source>
        <dbReference type="Google" id="ProtNLM"/>
    </source>
</evidence>
<proteinExistence type="predicted"/>
<keyword evidence="1" id="KW-0732">Signal</keyword>
<dbReference type="EMBL" id="QXDA01000003">
    <property type="protein sequence ID" value="RIA31306.1"/>
    <property type="molecule type" value="Genomic_DNA"/>
</dbReference>
<accession>A0A397N1V8</accession>
<dbReference type="AlphaFoldDB" id="A0A397N1V8"/>
<sequence>MKYLLGSIGLAITLSASADMTPEQIRSIREFVEYQRDLDSLASLTAEEKAARQIIIDAEVITHFKKRVQMRPSDVRAIDPACDEWLKLYKETGWSKAKQGIADTCP</sequence>
<feature type="signal peptide" evidence="1">
    <location>
        <begin position="1"/>
        <end position="18"/>
    </location>
</feature>
<name>A0A397N1V8_ECTOL</name>
<feature type="chain" id="PRO_5017383658" description="Secreted protein" evidence="1">
    <location>
        <begin position="19"/>
        <end position="106"/>
    </location>
</feature>
<organism evidence="2 3">
    <name type="scientific">Ectopseudomonas oleovorans</name>
    <name type="common">Pseudomonas oleovorans</name>
    <dbReference type="NCBI Taxonomy" id="301"/>
    <lineage>
        <taxon>Bacteria</taxon>
        <taxon>Pseudomonadati</taxon>
        <taxon>Pseudomonadota</taxon>
        <taxon>Gammaproteobacteria</taxon>
        <taxon>Pseudomonadales</taxon>
        <taxon>Pseudomonadaceae</taxon>
        <taxon>Ectopseudomonas</taxon>
    </lineage>
</organism>
<evidence type="ECO:0000313" key="2">
    <source>
        <dbReference type="EMBL" id="RIA31306.1"/>
    </source>
</evidence>
<dbReference type="RefSeq" id="WP_119692686.1">
    <property type="nucleotide sequence ID" value="NZ_QXDA01000003.1"/>
</dbReference>
<comment type="caution">
    <text evidence="2">The sequence shown here is derived from an EMBL/GenBank/DDBJ whole genome shotgun (WGS) entry which is preliminary data.</text>
</comment>
<evidence type="ECO:0000256" key="1">
    <source>
        <dbReference type="SAM" id="SignalP"/>
    </source>
</evidence>
<reference evidence="2 3" key="1">
    <citation type="submission" date="2018-08" db="EMBL/GenBank/DDBJ databases">
        <title>Genome sequencing of rice bacterial endophytes.</title>
        <authorList>
            <person name="Venturi V."/>
        </authorList>
    </citation>
    <scope>NUCLEOTIDE SEQUENCE [LARGE SCALE GENOMIC DNA]</scope>
    <source>
        <strain evidence="2 3">E1205</strain>
    </source>
</reference>
<evidence type="ECO:0000313" key="3">
    <source>
        <dbReference type="Proteomes" id="UP000265836"/>
    </source>
</evidence>